<organism evidence="2 3">
    <name type="scientific">Rubus argutus</name>
    <name type="common">Southern blackberry</name>
    <dbReference type="NCBI Taxonomy" id="59490"/>
    <lineage>
        <taxon>Eukaryota</taxon>
        <taxon>Viridiplantae</taxon>
        <taxon>Streptophyta</taxon>
        <taxon>Embryophyta</taxon>
        <taxon>Tracheophyta</taxon>
        <taxon>Spermatophyta</taxon>
        <taxon>Magnoliopsida</taxon>
        <taxon>eudicotyledons</taxon>
        <taxon>Gunneridae</taxon>
        <taxon>Pentapetalae</taxon>
        <taxon>rosids</taxon>
        <taxon>fabids</taxon>
        <taxon>Rosales</taxon>
        <taxon>Rosaceae</taxon>
        <taxon>Rosoideae</taxon>
        <taxon>Rosoideae incertae sedis</taxon>
        <taxon>Rubus</taxon>
    </lineage>
</organism>
<protein>
    <submittedName>
        <fullName evidence="2">Uncharacterized protein</fullName>
    </submittedName>
</protein>
<sequence>MASTKTTTIFSSRPPTPWVHAQFKYRHLQFTITQSPKPVHDAAVKPNRCYNRTRASSSASLPSLYRRSCLTTAAKQSTAGVDVHSTASCSQKGASPLLCNTDHDTAAQPSLMPRHDLPSPPVPVL</sequence>
<dbReference type="Proteomes" id="UP001457282">
    <property type="component" value="Unassembled WGS sequence"/>
</dbReference>
<dbReference type="EMBL" id="JBEDUW010000006">
    <property type="protein sequence ID" value="KAK9922555.1"/>
    <property type="molecule type" value="Genomic_DNA"/>
</dbReference>
<name>A0AAW1WEX6_RUBAR</name>
<evidence type="ECO:0000313" key="3">
    <source>
        <dbReference type="Proteomes" id="UP001457282"/>
    </source>
</evidence>
<dbReference type="AlphaFoldDB" id="A0AAW1WEX6"/>
<keyword evidence="3" id="KW-1185">Reference proteome</keyword>
<gene>
    <name evidence="2" type="ORF">M0R45_031016</name>
</gene>
<accession>A0AAW1WEX6</accession>
<reference evidence="2 3" key="1">
    <citation type="journal article" date="2023" name="G3 (Bethesda)">
        <title>A chromosome-length genome assembly and annotation of blackberry (Rubus argutus, cv. 'Hillquist').</title>
        <authorList>
            <person name="Bruna T."/>
            <person name="Aryal R."/>
            <person name="Dudchenko O."/>
            <person name="Sargent D.J."/>
            <person name="Mead D."/>
            <person name="Buti M."/>
            <person name="Cavallini A."/>
            <person name="Hytonen T."/>
            <person name="Andres J."/>
            <person name="Pham M."/>
            <person name="Weisz D."/>
            <person name="Mascagni F."/>
            <person name="Usai G."/>
            <person name="Natali L."/>
            <person name="Bassil N."/>
            <person name="Fernandez G.E."/>
            <person name="Lomsadze A."/>
            <person name="Armour M."/>
            <person name="Olukolu B."/>
            <person name="Poorten T."/>
            <person name="Britton C."/>
            <person name="Davik J."/>
            <person name="Ashrafi H."/>
            <person name="Aiden E.L."/>
            <person name="Borodovsky M."/>
            <person name="Worthington M."/>
        </authorList>
    </citation>
    <scope>NUCLEOTIDE SEQUENCE [LARGE SCALE GENOMIC DNA]</scope>
    <source>
        <strain evidence="2">PI 553951</strain>
    </source>
</reference>
<feature type="region of interest" description="Disordered" evidence="1">
    <location>
        <begin position="98"/>
        <end position="125"/>
    </location>
</feature>
<proteinExistence type="predicted"/>
<evidence type="ECO:0000313" key="2">
    <source>
        <dbReference type="EMBL" id="KAK9922555.1"/>
    </source>
</evidence>
<comment type="caution">
    <text evidence="2">The sequence shown here is derived from an EMBL/GenBank/DDBJ whole genome shotgun (WGS) entry which is preliminary data.</text>
</comment>
<evidence type="ECO:0000256" key="1">
    <source>
        <dbReference type="SAM" id="MobiDB-lite"/>
    </source>
</evidence>